<reference evidence="1 2" key="1">
    <citation type="submission" date="2018-11" db="EMBL/GenBank/DDBJ databases">
        <title>Novel Erysipelotrichaceae bacterium isolated from small intestine of a swine.</title>
        <authorList>
            <person name="Kim J.S."/>
            <person name="Choe H."/>
            <person name="Lee Y.R."/>
            <person name="Kim K.M."/>
            <person name="Park D.S."/>
        </authorList>
    </citation>
    <scope>NUCLEOTIDE SEQUENCE [LARGE SCALE GENOMIC DNA]</scope>
    <source>
        <strain evidence="1 2">SG0102</strain>
    </source>
</reference>
<dbReference type="KEGG" id="ebm:SG0102_25030"/>
<sequence>MSYEDIIHEHRPSPIRKRMTRSERAKIFMPFAALKGYEEATAAREDVLTERIELSEERQSYLNDQLTQLEKGMPIRITYFQPETYNHGHYVKKQGKVTKIDTYGQLLVINQKEIRFADLYDLNILTSL</sequence>
<organism evidence="1 2">
    <name type="scientific">Intestinibaculum porci</name>
    <dbReference type="NCBI Taxonomy" id="2487118"/>
    <lineage>
        <taxon>Bacteria</taxon>
        <taxon>Bacillati</taxon>
        <taxon>Bacillota</taxon>
        <taxon>Erysipelotrichia</taxon>
        <taxon>Erysipelotrichales</taxon>
        <taxon>Erysipelotrichaceae</taxon>
        <taxon>Intestinibaculum</taxon>
    </lineage>
</organism>
<name>A0A3G9JX76_9FIRM</name>
<dbReference type="InParanoid" id="A0A3G9JX76"/>
<proteinExistence type="predicted"/>
<dbReference type="EMBL" id="AP019309">
    <property type="protein sequence ID" value="BBH27569.1"/>
    <property type="molecule type" value="Genomic_DNA"/>
</dbReference>
<dbReference type="OrthoDB" id="361760at2"/>
<dbReference type="AlphaFoldDB" id="A0A3G9JX76"/>
<accession>A0A3G9JX76</accession>
<gene>
    <name evidence="1" type="ORF">SG0102_25030</name>
</gene>
<evidence type="ECO:0000313" key="2">
    <source>
        <dbReference type="Proteomes" id="UP000268059"/>
    </source>
</evidence>
<dbReference type="Proteomes" id="UP000268059">
    <property type="component" value="Chromosome"/>
</dbReference>
<protein>
    <recommendedName>
        <fullName evidence="3">YolD-like family protein</fullName>
    </recommendedName>
</protein>
<evidence type="ECO:0008006" key="3">
    <source>
        <dbReference type="Google" id="ProtNLM"/>
    </source>
</evidence>
<dbReference type="RefSeq" id="WP_125120283.1">
    <property type="nucleotide sequence ID" value="NZ_AP019309.1"/>
</dbReference>
<evidence type="ECO:0000313" key="1">
    <source>
        <dbReference type="EMBL" id="BBH27569.1"/>
    </source>
</evidence>
<keyword evidence="2" id="KW-1185">Reference proteome</keyword>